<accession>A0A2P5C625</accession>
<evidence type="ECO:0000313" key="3">
    <source>
        <dbReference type="Proteomes" id="UP000237105"/>
    </source>
</evidence>
<dbReference type="EMBL" id="JXTB01000170">
    <property type="protein sequence ID" value="PON56530.1"/>
    <property type="molecule type" value="Genomic_DNA"/>
</dbReference>
<gene>
    <name evidence="2" type="ORF">PanWU01x14_180980</name>
</gene>
<proteinExistence type="predicted"/>
<feature type="region of interest" description="Disordered" evidence="1">
    <location>
        <begin position="111"/>
        <end position="141"/>
    </location>
</feature>
<protein>
    <submittedName>
        <fullName evidence="2">Uncharacterized protein</fullName>
    </submittedName>
</protein>
<organism evidence="2 3">
    <name type="scientific">Parasponia andersonii</name>
    <name type="common">Sponia andersonii</name>
    <dbReference type="NCBI Taxonomy" id="3476"/>
    <lineage>
        <taxon>Eukaryota</taxon>
        <taxon>Viridiplantae</taxon>
        <taxon>Streptophyta</taxon>
        <taxon>Embryophyta</taxon>
        <taxon>Tracheophyta</taxon>
        <taxon>Spermatophyta</taxon>
        <taxon>Magnoliopsida</taxon>
        <taxon>eudicotyledons</taxon>
        <taxon>Gunneridae</taxon>
        <taxon>Pentapetalae</taxon>
        <taxon>rosids</taxon>
        <taxon>fabids</taxon>
        <taxon>Rosales</taxon>
        <taxon>Cannabaceae</taxon>
        <taxon>Parasponia</taxon>
    </lineage>
</organism>
<dbReference type="PANTHER" id="PTHR33738:SF21">
    <property type="entry name" value="TPRXL"/>
    <property type="match status" value="1"/>
</dbReference>
<feature type="region of interest" description="Disordered" evidence="1">
    <location>
        <begin position="1"/>
        <end position="35"/>
    </location>
</feature>
<comment type="caution">
    <text evidence="2">The sequence shown here is derived from an EMBL/GenBank/DDBJ whole genome shotgun (WGS) entry which is preliminary data.</text>
</comment>
<keyword evidence="3" id="KW-1185">Reference proteome</keyword>
<evidence type="ECO:0000313" key="2">
    <source>
        <dbReference type="EMBL" id="PON56530.1"/>
    </source>
</evidence>
<name>A0A2P5C625_PARAD</name>
<dbReference type="Proteomes" id="UP000237105">
    <property type="component" value="Unassembled WGS sequence"/>
</dbReference>
<reference evidence="3" key="1">
    <citation type="submission" date="2016-06" db="EMBL/GenBank/DDBJ databases">
        <title>Parallel loss of symbiosis genes in relatives of nitrogen-fixing non-legume Parasponia.</title>
        <authorList>
            <person name="Van Velzen R."/>
            <person name="Holmer R."/>
            <person name="Bu F."/>
            <person name="Rutten L."/>
            <person name="Van Zeijl A."/>
            <person name="Liu W."/>
            <person name="Santuari L."/>
            <person name="Cao Q."/>
            <person name="Sharma T."/>
            <person name="Shen D."/>
            <person name="Roswanjaya Y."/>
            <person name="Wardhani T."/>
            <person name="Kalhor M.S."/>
            <person name="Jansen J."/>
            <person name="Van den Hoogen J."/>
            <person name="Gungor B."/>
            <person name="Hartog M."/>
            <person name="Hontelez J."/>
            <person name="Verver J."/>
            <person name="Yang W.-C."/>
            <person name="Schijlen E."/>
            <person name="Repin R."/>
            <person name="Schilthuizen M."/>
            <person name="Schranz E."/>
            <person name="Heidstra R."/>
            <person name="Miyata K."/>
            <person name="Fedorova E."/>
            <person name="Kohlen W."/>
            <person name="Bisseling T."/>
            <person name="Smit S."/>
            <person name="Geurts R."/>
        </authorList>
    </citation>
    <scope>NUCLEOTIDE SEQUENCE [LARGE SCALE GENOMIC DNA]</scope>
    <source>
        <strain evidence="3">cv. WU1-14</strain>
    </source>
</reference>
<sequence length="161" mass="17636">MENKKQVVAGHGSSSLDHLFGPKDVSSSTSSTTGLFGTIFPLPSAVLGKEKKRDLANQVGSGKNEKSENVAQSRKGESSGVTSKDSIYQNYQTAEPCYFSSSIYYGGQENYSPRTSTTHESQHIFKKDGSEDDSNGNNSNSALRGNWWQGKILCIYIYIYL</sequence>
<feature type="compositionally biased region" description="Basic and acidic residues" evidence="1">
    <location>
        <begin position="120"/>
        <end position="129"/>
    </location>
</feature>
<feature type="region of interest" description="Disordered" evidence="1">
    <location>
        <begin position="50"/>
        <end position="85"/>
    </location>
</feature>
<dbReference type="AlphaFoldDB" id="A0A2P5C625"/>
<dbReference type="OrthoDB" id="1423981at2759"/>
<dbReference type="PANTHER" id="PTHR33738">
    <property type="entry name" value="EMB|CAB82975.1"/>
    <property type="match status" value="1"/>
</dbReference>
<evidence type="ECO:0000256" key="1">
    <source>
        <dbReference type="SAM" id="MobiDB-lite"/>
    </source>
</evidence>